<dbReference type="GO" id="GO:0016020">
    <property type="term" value="C:membrane"/>
    <property type="evidence" value="ECO:0007669"/>
    <property type="project" value="UniProtKB-SubCell"/>
</dbReference>
<feature type="coiled-coil region" evidence="6">
    <location>
        <begin position="232"/>
        <end position="311"/>
    </location>
</feature>
<comment type="similarity">
    <text evidence="2">Belongs to the membrane fusion protein (MFP) (TC 8.A.1) family.</text>
</comment>
<evidence type="ECO:0000256" key="3">
    <source>
        <dbReference type="ARBA" id="ARBA00022692"/>
    </source>
</evidence>
<reference evidence="9" key="1">
    <citation type="journal article" date="2020" name="Angew. Chem. Int. Ed. Engl.">
        <title>Landornamides, antiviral ornithine-containing ribosomal peptides discovered by proteusin mining.</title>
        <authorList>
            <person name="Bosch N."/>
            <person name="Mariana B."/>
            <person name="Greczmiel U."/>
            <person name="Morinaka B."/>
            <person name="Gugger M."/>
            <person name="Oxenius A."/>
            <person name="Vagstad A.L."/>
            <person name="Piel J."/>
        </authorList>
    </citation>
    <scope>NUCLEOTIDE SEQUENCE</scope>
    <source>
        <strain evidence="9">PCC 6602</strain>
    </source>
</reference>
<accession>A0A6H1V7D8</accession>
<protein>
    <submittedName>
        <fullName evidence="9">NHLP bacteriocin system secretion protein</fullName>
    </submittedName>
</protein>
<dbReference type="InterPro" id="IPR058625">
    <property type="entry name" value="MdtA-like_BSH"/>
</dbReference>
<dbReference type="EMBL" id="MN724923">
    <property type="protein sequence ID" value="QIZ85993.1"/>
    <property type="molecule type" value="Genomic_DNA"/>
</dbReference>
<dbReference type="Gene3D" id="2.40.50.100">
    <property type="match status" value="1"/>
</dbReference>
<keyword evidence="5 7" id="KW-0472">Membrane</keyword>
<keyword evidence="3 7" id="KW-0812">Transmembrane</keyword>
<name>A0A6H1V7D8_9CYAN</name>
<comment type="subcellular location">
    <subcellularLocation>
        <location evidence="1">Membrane</location>
        <topology evidence="1">Single-pass membrane protein</topology>
    </subcellularLocation>
</comment>
<dbReference type="Gene3D" id="1.10.287.470">
    <property type="entry name" value="Helix hairpin bin"/>
    <property type="match status" value="1"/>
</dbReference>
<feature type="domain" description="Multidrug resistance protein MdtA-like barrel-sandwich hybrid" evidence="8">
    <location>
        <begin position="76"/>
        <end position="452"/>
    </location>
</feature>
<sequence length="608" mass="67617">MFTKDRKKRNIFRQESLERLSSPERLDQLMQVVGPKEWIPLSVLGGLVLVGLAWSVFGKIPITIDGRGIFIAPRQVVDFQSPISGQLKTLYVQAGQCIAKNERLATIDPSELKQRLKLAQDKQAQLQQQSNETSLLLNQGTRSEQDAIIASKISLQQRLLAAQSMTPMLQNKGLDAISQQRQSLQKRLQDLQQMTPLIQSKGLDAIVRQRQSIQQQLQDTKSLTPTLKEKGLNTITEQRQSLQQRLENAKKLAPVLAERLEKRRELFSEGAIPQDTLLEAEQEYFQKLESVAELKAELKDLDAREVEAQQKYLENLNQIGALQAKLKDIDVQEATTQQQYLNSLNQINEIQAQLKDLEVKETESQQRHLENLNQIRQTQADLQELETKAKRLEQDNLEQLNNKKNPIQDVGREIAQLQQQIIDNSEIRSPHAGCILEITATEGQVVAPGTNLGSLNVTSRKGTLVGVSYFTVKDGKKVKPGMMIQITPDTVKRQRYGGIVGTVTSVSEFPITQKGVAAVIGNPDLVSGLIQSVGGATEGGGNAAAGAIVEVRAQLESDQTPSGYKWSSSQGPELKITPGITTTARVRVEEQAPITFLLPVLREWTGIY</sequence>
<proteinExistence type="inferred from homology"/>
<evidence type="ECO:0000313" key="9">
    <source>
        <dbReference type="EMBL" id="QIZ85993.1"/>
    </source>
</evidence>
<evidence type="ECO:0000256" key="6">
    <source>
        <dbReference type="SAM" id="Coils"/>
    </source>
</evidence>
<evidence type="ECO:0000256" key="1">
    <source>
        <dbReference type="ARBA" id="ARBA00004167"/>
    </source>
</evidence>
<evidence type="ECO:0000256" key="7">
    <source>
        <dbReference type="SAM" id="Phobius"/>
    </source>
</evidence>
<dbReference type="PANTHER" id="PTHR30386:SF26">
    <property type="entry name" value="TRANSPORT PROTEIN COMB"/>
    <property type="match status" value="1"/>
</dbReference>
<evidence type="ECO:0000256" key="4">
    <source>
        <dbReference type="ARBA" id="ARBA00022989"/>
    </source>
</evidence>
<dbReference type="InterPro" id="IPR050739">
    <property type="entry name" value="MFP"/>
</dbReference>
<feature type="coiled-coil region" evidence="6">
    <location>
        <begin position="340"/>
        <end position="402"/>
    </location>
</feature>
<keyword evidence="6" id="KW-0175">Coiled coil</keyword>
<dbReference type="Pfam" id="PF25917">
    <property type="entry name" value="BSH_RND"/>
    <property type="match status" value="1"/>
</dbReference>
<dbReference type="InterPro" id="IPR022275">
    <property type="entry name" value="NHPM_bacteriocin_SS_HylD"/>
</dbReference>
<dbReference type="PANTHER" id="PTHR30386">
    <property type="entry name" value="MEMBRANE FUSION SUBUNIT OF EMRAB-TOLC MULTIDRUG EFFLUX PUMP"/>
    <property type="match status" value="1"/>
</dbReference>
<dbReference type="AlphaFoldDB" id="A0A6H1V7D8"/>
<evidence type="ECO:0000256" key="5">
    <source>
        <dbReference type="ARBA" id="ARBA00023136"/>
    </source>
</evidence>
<dbReference type="SUPFAM" id="SSF111369">
    <property type="entry name" value="HlyD-like secretion proteins"/>
    <property type="match status" value="1"/>
</dbReference>
<organism evidence="9">
    <name type="scientific">Oscillatoria sp. PCC 6602</name>
    <dbReference type="NCBI Taxonomy" id="587413"/>
    <lineage>
        <taxon>Bacteria</taxon>
        <taxon>Bacillati</taxon>
        <taxon>Cyanobacteriota</taxon>
        <taxon>Cyanophyceae</taxon>
        <taxon>Oscillatoriophycideae</taxon>
        <taxon>Oscillatoriales</taxon>
        <taxon>Oscillatoriaceae</taxon>
        <taxon>Oscillatoria</taxon>
    </lineage>
</organism>
<keyword evidence="4 7" id="KW-1133">Transmembrane helix</keyword>
<evidence type="ECO:0000256" key="2">
    <source>
        <dbReference type="ARBA" id="ARBA00009477"/>
    </source>
</evidence>
<dbReference type="NCBIfam" id="TIGR03794">
    <property type="entry name" value="NHLM_micro_HlyD"/>
    <property type="match status" value="1"/>
</dbReference>
<evidence type="ECO:0000259" key="8">
    <source>
        <dbReference type="Pfam" id="PF25917"/>
    </source>
</evidence>
<gene>
    <name evidence="9" type="primary">OspT2</name>
</gene>
<feature type="transmembrane region" description="Helical" evidence="7">
    <location>
        <begin position="38"/>
        <end position="57"/>
    </location>
</feature>